<dbReference type="GO" id="GO:0004104">
    <property type="term" value="F:cholinesterase activity"/>
    <property type="evidence" value="ECO:0007669"/>
    <property type="project" value="InterPro"/>
</dbReference>
<comment type="similarity">
    <text evidence="1">Belongs to the type-B carboxylesterase/lipase family.</text>
</comment>
<name>A0A6J7EZW1_9ZZZZ</name>
<dbReference type="InterPro" id="IPR002018">
    <property type="entry name" value="CarbesteraseB"/>
</dbReference>
<keyword evidence="2" id="KW-0378">Hydrolase</keyword>
<evidence type="ECO:0000313" key="4">
    <source>
        <dbReference type="EMBL" id="CAB4889362.1"/>
    </source>
</evidence>
<dbReference type="PRINTS" id="PR00878">
    <property type="entry name" value="CHOLNESTRASE"/>
</dbReference>
<dbReference type="InterPro" id="IPR050309">
    <property type="entry name" value="Type-B_Carboxylest/Lipase"/>
</dbReference>
<dbReference type="Pfam" id="PF00135">
    <property type="entry name" value="COesterase"/>
    <property type="match status" value="1"/>
</dbReference>
<dbReference type="AlphaFoldDB" id="A0A6J7EZW1"/>
<proteinExistence type="inferred from homology"/>
<evidence type="ECO:0000259" key="3">
    <source>
        <dbReference type="Pfam" id="PF00135"/>
    </source>
</evidence>
<accession>A0A6J7EZW1</accession>
<reference evidence="4" key="1">
    <citation type="submission" date="2020-05" db="EMBL/GenBank/DDBJ databases">
        <authorList>
            <person name="Chiriac C."/>
            <person name="Salcher M."/>
            <person name="Ghai R."/>
            <person name="Kavagutti S V."/>
        </authorList>
    </citation>
    <scope>NUCLEOTIDE SEQUENCE</scope>
</reference>
<evidence type="ECO:0000256" key="2">
    <source>
        <dbReference type="ARBA" id="ARBA00022801"/>
    </source>
</evidence>
<protein>
    <submittedName>
        <fullName evidence="4">Unannotated protein</fullName>
    </submittedName>
</protein>
<dbReference type="InterPro" id="IPR019826">
    <property type="entry name" value="Carboxylesterase_B_AS"/>
</dbReference>
<organism evidence="4">
    <name type="scientific">freshwater metagenome</name>
    <dbReference type="NCBI Taxonomy" id="449393"/>
    <lineage>
        <taxon>unclassified sequences</taxon>
        <taxon>metagenomes</taxon>
        <taxon>ecological metagenomes</taxon>
    </lineage>
</organism>
<dbReference type="InterPro" id="IPR000997">
    <property type="entry name" value="Cholinesterase"/>
</dbReference>
<dbReference type="InterPro" id="IPR029058">
    <property type="entry name" value="AB_hydrolase_fold"/>
</dbReference>
<dbReference type="PROSITE" id="PS00122">
    <property type="entry name" value="CARBOXYLESTERASE_B_1"/>
    <property type="match status" value="1"/>
</dbReference>
<dbReference type="SUPFAM" id="SSF53474">
    <property type="entry name" value="alpha/beta-Hydrolases"/>
    <property type="match status" value="1"/>
</dbReference>
<dbReference type="PANTHER" id="PTHR11559">
    <property type="entry name" value="CARBOXYLESTERASE"/>
    <property type="match status" value="1"/>
</dbReference>
<gene>
    <name evidence="4" type="ORF">UFOPK3516_00227</name>
</gene>
<evidence type="ECO:0000256" key="1">
    <source>
        <dbReference type="ARBA" id="ARBA00005964"/>
    </source>
</evidence>
<dbReference type="EMBL" id="CAFBMB010000008">
    <property type="protein sequence ID" value="CAB4889362.1"/>
    <property type="molecule type" value="Genomic_DNA"/>
</dbReference>
<dbReference type="Gene3D" id="3.40.50.1820">
    <property type="entry name" value="alpha/beta hydrolase"/>
    <property type="match status" value="1"/>
</dbReference>
<sequence length="518" mass="56359">MKLPNVSDLVVSTTQGRVQGDTSGASARWRGIPYARPPVGPLRYRAPEPASKWRDVRPALDFGNVSPQPETKMIPLPAHVVQSEDCLSLNVWTPIAALTDGRPRPVMVWLHGGAYFIGFSAQPIYNGQALAEHGDVVVVTLNYRLGALGFLDFREFLGETAEANVGLRDILLALHWVRDNIAGFGGNPDNVTLFGESAGGGCVTTLMTMPASKGLFHRAIAQSPPVTSVYGPARAGLVAGAFLELAGVNPDRAATDLRKVDALALAAHTMELLNHVATNMPGTVAFAPVVDGDLIREDPMSAFQSGRAHRIPLIIGTNKDEASLFKLMQSPLMPITEKSVTRMFELVAGDNPAVQISQSEITRVYRGYPKEKACMGISRDAGFRMPSIWAATAHSAYAPTWMYRFDQSPPLMKLMGLGAMHATELPYVFGTLPARVSKKDFMFGLGGLKSARRTMTRMHEHWLSFALTGDPEANAHQPWPQYRKKTRSTLIIDVTDSVVNDPDAAVRQAWGDVPFGYN</sequence>
<feature type="domain" description="Carboxylesterase type B" evidence="3">
    <location>
        <begin position="8"/>
        <end position="497"/>
    </location>
</feature>